<name>A0A9Q0K2H0_9MAGN</name>
<reference evidence="1" key="1">
    <citation type="journal article" date="2023" name="Plant J.">
        <title>The genome of the king protea, Protea cynaroides.</title>
        <authorList>
            <person name="Chang J."/>
            <person name="Duong T.A."/>
            <person name="Schoeman C."/>
            <person name="Ma X."/>
            <person name="Roodt D."/>
            <person name="Barker N."/>
            <person name="Li Z."/>
            <person name="Van de Peer Y."/>
            <person name="Mizrachi E."/>
        </authorList>
    </citation>
    <scope>NUCLEOTIDE SEQUENCE</scope>
    <source>
        <tissue evidence="1">Young leaves</tissue>
    </source>
</reference>
<organism evidence="1 2">
    <name type="scientific">Protea cynaroides</name>
    <dbReference type="NCBI Taxonomy" id="273540"/>
    <lineage>
        <taxon>Eukaryota</taxon>
        <taxon>Viridiplantae</taxon>
        <taxon>Streptophyta</taxon>
        <taxon>Embryophyta</taxon>
        <taxon>Tracheophyta</taxon>
        <taxon>Spermatophyta</taxon>
        <taxon>Magnoliopsida</taxon>
        <taxon>Proteales</taxon>
        <taxon>Proteaceae</taxon>
        <taxon>Protea</taxon>
    </lineage>
</organism>
<dbReference type="Proteomes" id="UP001141806">
    <property type="component" value="Unassembled WGS sequence"/>
</dbReference>
<evidence type="ECO:0000313" key="2">
    <source>
        <dbReference type="Proteomes" id="UP001141806"/>
    </source>
</evidence>
<evidence type="ECO:0000313" key="1">
    <source>
        <dbReference type="EMBL" id="KAJ4960407.1"/>
    </source>
</evidence>
<comment type="caution">
    <text evidence="1">The sequence shown here is derived from an EMBL/GenBank/DDBJ whole genome shotgun (WGS) entry which is preliminary data.</text>
</comment>
<accession>A0A9Q0K2H0</accession>
<dbReference type="EMBL" id="JAMYWD010000009">
    <property type="protein sequence ID" value="KAJ4960407.1"/>
    <property type="molecule type" value="Genomic_DNA"/>
</dbReference>
<dbReference type="AlphaFoldDB" id="A0A9Q0K2H0"/>
<keyword evidence="2" id="KW-1185">Reference proteome</keyword>
<gene>
    <name evidence="1" type="ORF">NE237_020317</name>
</gene>
<proteinExistence type="predicted"/>
<sequence>MNIMRRLFQVGMHPPSSTTVYSHHSSWRRLAPKYVNLNKDATWKMDQQCSGIGYIVHDIAGQPLLAVFESSSFLSPTIGEALALQSGISMVIQARGFPILRLNQITWR</sequence>
<protein>
    <submittedName>
        <fullName evidence="1">Uncharacterized protein</fullName>
    </submittedName>
</protein>
<dbReference type="OrthoDB" id="1906820at2759"/>